<sequence length="571" mass="64714">MLLQGYCHLIAGWGAIFQTHHDFLCGQSHLVTGEHHKALEHFTKAAEGIDEDGSIRKLLQSDSQDPASLVVLYYVKVMRLFEQFEVLDMVISVANTALSIANSKDPNVPNLWSNIFKHHLELGHNDEAYAALTSNPDPSRWVDCLHRFMVVLCERGQLQELCEYPYVNLKDQFVGIMESHARTVDITTHQFYDLLYAFHMFRGDYRKAGNVMYEYGGRLGRELPGKSGLQKQAKCYLAAMNALRLVEPKNAWIVTPWDHAQNKTTEPPNMSPKRKQGDEESWYGDSRPKPRRKLTVLEIGDLEREYLLVLARLQLLRMDADPSQGTGPALTPKETQTLLIQVGLFDTAFTVAETFKLPRDAIFEGLASRCVKLSNGGLDEDGAWDWLRANDSVGPSFSQDKSTADQAWHLLQYYLDKQGTHLDKQGMHEGRSYHRCVATKLLSLGAHLPSWLVNDFKRLSPSELLYLYVTYDMLQEATDLAIEYIHAVQGDGKEHFGLKTALHANMPSVWLPYTTLDHLLVALGEASENSTLAIAREELVEKLERYHDHVERVSETMVTTAWKRAAQTTQG</sequence>
<dbReference type="HOGENOM" id="CLU_004612_1_0_1"/>
<dbReference type="GO" id="GO:0005643">
    <property type="term" value="C:nuclear pore"/>
    <property type="evidence" value="ECO:0007669"/>
    <property type="project" value="UniProtKB-ARBA"/>
</dbReference>
<name>A7RI66_NEMVE</name>
<dbReference type="OMA" id="QELCEYP"/>
<dbReference type="InterPro" id="IPR056535">
    <property type="entry name" value="TPR_NUP160_M"/>
</dbReference>
<evidence type="ECO:0000259" key="2">
    <source>
        <dbReference type="Pfam" id="PF23347"/>
    </source>
</evidence>
<dbReference type="Pfam" id="PF23354">
    <property type="entry name" value="TPR_NUP160_120_M"/>
    <property type="match status" value="1"/>
</dbReference>
<reference evidence="4 5" key="1">
    <citation type="journal article" date="2007" name="Science">
        <title>Sea anemone genome reveals ancestral eumetazoan gene repertoire and genomic organization.</title>
        <authorList>
            <person name="Putnam N.H."/>
            <person name="Srivastava M."/>
            <person name="Hellsten U."/>
            <person name="Dirks B."/>
            <person name="Chapman J."/>
            <person name="Salamov A."/>
            <person name="Terry A."/>
            <person name="Shapiro H."/>
            <person name="Lindquist E."/>
            <person name="Kapitonov V.V."/>
            <person name="Jurka J."/>
            <person name="Genikhovich G."/>
            <person name="Grigoriev I.V."/>
            <person name="Lucas S.M."/>
            <person name="Steele R.E."/>
            <person name="Finnerty J.R."/>
            <person name="Technau U."/>
            <person name="Martindale M.Q."/>
            <person name="Rokhsar D.S."/>
        </authorList>
    </citation>
    <scope>NUCLEOTIDE SEQUENCE [LARGE SCALE GENOMIC DNA]</scope>
    <source>
        <strain evidence="5">CH2 X CH6</strain>
    </source>
</reference>
<dbReference type="AlphaFoldDB" id="A7RI66"/>
<organism evidence="4 5">
    <name type="scientific">Nematostella vectensis</name>
    <name type="common">Starlet sea anemone</name>
    <dbReference type="NCBI Taxonomy" id="45351"/>
    <lineage>
        <taxon>Eukaryota</taxon>
        <taxon>Metazoa</taxon>
        <taxon>Cnidaria</taxon>
        <taxon>Anthozoa</taxon>
        <taxon>Hexacorallia</taxon>
        <taxon>Actiniaria</taxon>
        <taxon>Edwardsiidae</taxon>
        <taxon>Nematostella</taxon>
    </lineage>
</organism>
<dbReference type="STRING" id="45351.A7RI66"/>
<feature type="region of interest" description="Disordered" evidence="1">
    <location>
        <begin position="260"/>
        <end position="287"/>
    </location>
</feature>
<accession>A7RI66</accession>
<evidence type="ECO:0000256" key="1">
    <source>
        <dbReference type="SAM" id="MobiDB-lite"/>
    </source>
</evidence>
<dbReference type="InterPro" id="IPR011990">
    <property type="entry name" value="TPR-like_helical_dom_sf"/>
</dbReference>
<gene>
    <name evidence="4" type="ORF">NEMVEDRAFT_v1g178238</name>
</gene>
<dbReference type="InterPro" id="IPR056536">
    <property type="entry name" value="TPR_NUP160_C"/>
</dbReference>
<dbReference type="PANTHER" id="PTHR21286">
    <property type="entry name" value="NUCLEAR PORE COMPLEX PROTEIN NUP160"/>
    <property type="match status" value="1"/>
</dbReference>
<dbReference type="SUPFAM" id="SSF48452">
    <property type="entry name" value="TPR-like"/>
    <property type="match status" value="1"/>
</dbReference>
<dbReference type="GO" id="GO:0006913">
    <property type="term" value="P:nucleocytoplasmic transport"/>
    <property type="evidence" value="ECO:0007669"/>
    <property type="project" value="UniProtKB-ARBA"/>
</dbReference>
<feature type="domain" description="NUP160 middle TPR" evidence="3">
    <location>
        <begin position="2"/>
        <end position="245"/>
    </location>
</feature>
<evidence type="ECO:0000313" key="5">
    <source>
        <dbReference type="Proteomes" id="UP000001593"/>
    </source>
</evidence>
<evidence type="ECO:0008006" key="6">
    <source>
        <dbReference type="Google" id="ProtNLM"/>
    </source>
</evidence>
<evidence type="ECO:0000313" key="4">
    <source>
        <dbReference type="EMBL" id="EDO48976.1"/>
    </source>
</evidence>
<dbReference type="InterPro" id="IPR021717">
    <property type="entry name" value="Nucleoporin_Nup160"/>
</dbReference>
<feature type="domain" description="NUP160 C-terminal TPR" evidence="2">
    <location>
        <begin position="298"/>
        <end position="559"/>
    </location>
</feature>
<dbReference type="Pfam" id="PF23347">
    <property type="entry name" value="TPR_Nup160_C"/>
    <property type="match status" value="1"/>
</dbReference>
<proteinExistence type="predicted"/>
<keyword evidence="5" id="KW-1185">Reference proteome</keyword>
<dbReference type="PANTHER" id="PTHR21286:SF0">
    <property type="entry name" value="NUCLEAR PORE COMPLEX PROTEIN NUP160"/>
    <property type="match status" value="1"/>
</dbReference>
<protein>
    <recommendedName>
        <fullName evidence="6">Nuclear pore complex protein Nup160</fullName>
    </recommendedName>
</protein>
<dbReference type="eggNOG" id="KOG4521">
    <property type="taxonomic scope" value="Eukaryota"/>
</dbReference>
<dbReference type="Proteomes" id="UP000001593">
    <property type="component" value="Unassembled WGS sequence"/>
</dbReference>
<dbReference type="InParanoid" id="A7RI66"/>
<evidence type="ECO:0000259" key="3">
    <source>
        <dbReference type="Pfam" id="PF23354"/>
    </source>
</evidence>
<dbReference type="EMBL" id="DS469511">
    <property type="protein sequence ID" value="EDO48976.1"/>
    <property type="molecule type" value="Genomic_DNA"/>
</dbReference>
<dbReference type="PhylomeDB" id="A7RI66"/>